<feature type="domain" description="DNA polymerase III delta N-terminal" evidence="9">
    <location>
        <begin position="20"/>
        <end position="133"/>
    </location>
</feature>
<protein>
    <recommendedName>
        <fullName evidence="2">DNA polymerase III subunit delta</fullName>
        <ecNumber evidence="1">2.7.7.7</ecNumber>
    </recommendedName>
</protein>
<dbReference type="PANTHER" id="PTHR34388">
    <property type="entry name" value="DNA POLYMERASE III SUBUNIT DELTA"/>
    <property type="match status" value="1"/>
</dbReference>
<dbReference type="Gene3D" id="1.10.8.60">
    <property type="match status" value="1"/>
</dbReference>
<dbReference type="EMBL" id="BAAAFG010000013">
    <property type="protein sequence ID" value="GAA0872165.1"/>
    <property type="molecule type" value="Genomic_DNA"/>
</dbReference>
<dbReference type="Pfam" id="PF06144">
    <property type="entry name" value="DNA_pol3_delta"/>
    <property type="match status" value="1"/>
</dbReference>
<name>A0ABN1MGE9_9FLAO</name>
<keyword evidence="6" id="KW-0239">DNA-directed DNA polymerase</keyword>
<evidence type="ECO:0000256" key="3">
    <source>
        <dbReference type="ARBA" id="ARBA00022679"/>
    </source>
</evidence>
<dbReference type="RefSeq" id="WP_343765103.1">
    <property type="nucleotide sequence ID" value="NZ_BAAAFG010000013.1"/>
</dbReference>
<evidence type="ECO:0000259" key="9">
    <source>
        <dbReference type="Pfam" id="PF06144"/>
    </source>
</evidence>
<evidence type="ECO:0000256" key="1">
    <source>
        <dbReference type="ARBA" id="ARBA00012417"/>
    </source>
</evidence>
<gene>
    <name evidence="11" type="primary">holA</name>
    <name evidence="11" type="ORF">GCM10009117_13120</name>
</gene>
<evidence type="ECO:0000256" key="2">
    <source>
        <dbReference type="ARBA" id="ARBA00017703"/>
    </source>
</evidence>
<dbReference type="Gene3D" id="1.20.272.10">
    <property type="match status" value="1"/>
</dbReference>
<comment type="similarity">
    <text evidence="7">Belongs to the DNA polymerase HolA subunit family.</text>
</comment>
<dbReference type="Proteomes" id="UP001500507">
    <property type="component" value="Unassembled WGS sequence"/>
</dbReference>
<dbReference type="InterPro" id="IPR008921">
    <property type="entry name" value="DNA_pol3_clamp-load_cplx_C"/>
</dbReference>
<dbReference type="EC" id="2.7.7.7" evidence="1"/>
<sequence>MDEVIEIIRNLKKGIIHPVYFLMGDEPYYIDIISDYIESSILTEEERGFNQMTLYGLDVSIEDVVSNAKRFPMMAEHQVIIVKEAQALSRNIEKLKDYAENPQPSTALVICYKGKTLDKRKALYKALKKTGVVYTSKKVPDYKLADWIHRALTSKGYSIEPKAVQMLADFLGNDLGRVSQELEKLKVIISKEQQITAALVEKNIGISKDFNNFELREAIGERNKVKAHQIVNYFGENPKAHPMVVTVAMIYSFFSQLLQYHGLQDKSKGSVASALRINPFFVKDYALAARNYPMKRISQIISLLRETDLKGKGLGATNIGQGQLLKELLIKIMD</sequence>
<evidence type="ECO:0000259" key="10">
    <source>
        <dbReference type="Pfam" id="PF21694"/>
    </source>
</evidence>
<dbReference type="Pfam" id="PF21694">
    <property type="entry name" value="DNA_pol3_delta_C"/>
    <property type="match status" value="1"/>
</dbReference>
<evidence type="ECO:0000256" key="8">
    <source>
        <dbReference type="ARBA" id="ARBA00049244"/>
    </source>
</evidence>
<organism evidence="11 12">
    <name type="scientific">Gangjinia marincola</name>
    <dbReference type="NCBI Taxonomy" id="578463"/>
    <lineage>
        <taxon>Bacteria</taxon>
        <taxon>Pseudomonadati</taxon>
        <taxon>Bacteroidota</taxon>
        <taxon>Flavobacteriia</taxon>
        <taxon>Flavobacteriales</taxon>
        <taxon>Flavobacteriaceae</taxon>
        <taxon>Gangjinia</taxon>
    </lineage>
</organism>
<dbReference type="Gene3D" id="3.40.50.300">
    <property type="entry name" value="P-loop containing nucleotide triphosphate hydrolases"/>
    <property type="match status" value="1"/>
</dbReference>
<dbReference type="SUPFAM" id="SSF52540">
    <property type="entry name" value="P-loop containing nucleoside triphosphate hydrolases"/>
    <property type="match status" value="1"/>
</dbReference>
<dbReference type="InterPro" id="IPR010372">
    <property type="entry name" value="DNA_pol3_delta_N"/>
</dbReference>
<evidence type="ECO:0000256" key="5">
    <source>
        <dbReference type="ARBA" id="ARBA00022705"/>
    </source>
</evidence>
<dbReference type="SUPFAM" id="SSF48019">
    <property type="entry name" value="post-AAA+ oligomerization domain-like"/>
    <property type="match status" value="1"/>
</dbReference>
<evidence type="ECO:0000256" key="6">
    <source>
        <dbReference type="ARBA" id="ARBA00022932"/>
    </source>
</evidence>
<dbReference type="InterPro" id="IPR005790">
    <property type="entry name" value="DNA_polIII_delta"/>
</dbReference>
<reference evidence="11 12" key="1">
    <citation type="journal article" date="2019" name="Int. J. Syst. Evol. Microbiol.">
        <title>The Global Catalogue of Microorganisms (GCM) 10K type strain sequencing project: providing services to taxonomists for standard genome sequencing and annotation.</title>
        <authorList>
            <consortium name="The Broad Institute Genomics Platform"/>
            <consortium name="The Broad Institute Genome Sequencing Center for Infectious Disease"/>
            <person name="Wu L."/>
            <person name="Ma J."/>
        </authorList>
    </citation>
    <scope>NUCLEOTIDE SEQUENCE [LARGE SCALE GENOMIC DNA]</scope>
    <source>
        <strain evidence="11 12">JCM 16082</strain>
    </source>
</reference>
<keyword evidence="4" id="KW-0548">Nucleotidyltransferase</keyword>
<dbReference type="PANTHER" id="PTHR34388:SF1">
    <property type="entry name" value="DNA POLYMERASE III SUBUNIT DELTA"/>
    <property type="match status" value="1"/>
</dbReference>
<proteinExistence type="inferred from homology"/>
<evidence type="ECO:0000256" key="4">
    <source>
        <dbReference type="ARBA" id="ARBA00022695"/>
    </source>
</evidence>
<evidence type="ECO:0000313" key="11">
    <source>
        <dbReference type="EMBL" id="GAA0872165.1"/>
    </source>
</evidence>
<feature type="domain" description="DNA polymerase III delta subunit-like C-terminal" evidence="10">
    <location>
        <begin position="211"/>
        <end position="312"/>
    </location>
</feature>
<dbReference type="InterPro" id="IPR048466">
    <property type="entry name" value="DNA_pol3_delta-like_C"/>
</dbReference>
<keyword evidence="5" id="KW-0235">DNA replication</keyword>
<keyword evidence="3" id="KW-0808">Transferase</keyword>
<comment type="catalytic activity">
    <reaction evidence="8">
        <text>DNA(n) + a 2'-deoxyribonucleoside 5'-triphosphate = DNA(n+1) + diphosphate</text>
        <dbReference type="Rhea" id="RHEA:22508"/>
        <dbReference type="Rhea" id="RHEA-COMP:17339"/>
        <dbReference type="Rhea" id="RHEA-COMP:17340"/>
        <dbReference type="ChEBI" id="CHEBI:33019"/>
        <dbReference type="ChEBI" id="CHEBI:61560"/>
        <dbReference type="ChEBI" id="CHEBI:173112"/>
        <dbReference type="EC" id="2.7.7.7"/>
    </reaction>
</comment>
<dbReference type="InterPro" id="IPR027417">
    <property type="entry name" value="P-loop_NTPase"/>
</dbReference>
<comment type="caution">
    <text evidence="11">The sequence shown here is derived from an EMBL/GenBank/DDBJ whole genome shotgun (WGS) entry which is preliminary data.</text>
</comment>
<evidence type="ECO:0000313" key="12">
    <source>
        <dbReference type="Proteomes" id="UP001500507"/>
    </source>
</evidence>
<accession>A0ABN1MGE9</accession>
<evidence type="ECO:0000256" key="7">
    <source>
        <dbReference type="ARBA" id="ARBA00034754"/>
    </source>
</evidence>
<keyword evidence="12" id="KW-1185">Reference proteome</keyword>
<dbReference type="NCBIfam" id="TIGR01128">
    <property type="entry name" value="holA"/>
    <property type="match status" value="1"/>
</dbReference>